<evidence type="ECO:0000313" key="2">
    <source>
        <dbReference type="EMBL" id="USQ80438.1"/>
    </source>
</evidence>
<feature type="compositionally biased region" description="Basic and acidic residues" evidence="1">
    <location>
        <begin position="75"/>
        <end position="86"/>
    </location>
</feature>
<evidence type="ECO:0000256" key="1">
    <source>
        <dbReference type="SAM" id="MobiDB-lite"/>
    </source>
</evidence>
<feature type="region of interest" description="Disordered" evidence="1">
    <location>
        <begin position="70"/>
        <end position="115"/>
    </location>
</feature>
<gene>
    <name evidence="2" type="ORF">NF556_01865</name>
</gene>
<reference evidence="2" key="1">
    <citation type="submission" date="2022-06" db="EMBL/GenBank/DDBJ databases">
        <title>Ornithinimicrobium HY1793.</title>
        <authorList>
            <person name="Huang Y."/>
        </authorList>
    </citation>
    <scope>NUCLEOTIDE SEQUENCE</scope>
    <source>
        <strain evidence="2">HY1793</strain>
    </source>
</reference>
<dbReference type="Proteomes" id="UP001056455">
    <property type="component" value="Chromosome"/>
</dbReference>
<feature type="compositionally biased region" description="Polar residues" evidence="1">
    <location>
        <begin position="89"/>
        <end position="104"/>
    </location>
</feature>
<accession>A0ABY4YUN2</accession>
<proteinExistence type="predicted"/>
<keyword evidence="3" id="KW-1185">Reference proteome</keyword>
<evidence type="ECO:0000313" key="3">
    <source>
        <dbReference type="Proteomes" id="UP001056455"/>
    </source>
</evidence>
<name>A0ABY4YUN2_9MICO</name>
<dbReference type="EMBL" id="CP099489">
    <property type="protein sequence ID" value="USQ80438.1"/>
    <property type="molecule type" value="Genomic_DNA"/>
</dbReference>
<organism evidence="2 3">
    <name type="scientific">Ornithinimicrobium faecis</name>
    <dbReference type="NCBI Taxonomy" id="2934158"/>
    <lineage>
        <taxon>Bacteria</taxon>
        <taxon>Bacillati</taxon>
        <taxon>Actinomycetota</taxon>
        <taxon>Actinomycetes</taxon>
        <taxon>Micrococcales</taxon>
        <taxon>Ornithinimicrobiaceae</taxon>
        <taxon>Ornithinimicrobium</taxon>
    </lineage>
</organism>
<sequence>MRKLLFIVGACVGYILGAKAGRERYEQISQQASKVWGNPKVQETVEDVKAQAPKAASAVAGSAKEIAGQAKAKVTGHETTDLKGDYENETGSWDSSTGTPSIDDSSFGPGGDKLP</sequence>
<dbReference type="RefSeq" id="WP_252593814.1">
    <property type="nucleotide sequence ID" value="NZ_CP099489.1"/>
</dbReference>
<protein>
    <submittedName>
        <fullName evidence="2">YtxH domain-containing protein</fullName>
    </submittedName>
</protein>